<comment type="similarity">
    <text evidence="2 16">Belongs to the complex I subunit 4 family.</text>
</comment>
<dbReference type="EMBL" id="KT989331">
    <property type="protein sequence ID" value="ALQ78876.1"/>
    <property type="molecule type" value="Genomic_DNA"/>
</dbReference>
<feature type="transmembrane region" description="Helical" evidence="16">
    <location>
        <begin position="305"/>
        <end position="325"/>
    </location>
</feature>
<evidence type="ECO:0000256" key="9">
    <source>
        <dbReference type="ARBA" id="ARBA00022982"/>
    </source>
</evidence>
<keyword evidence="14 16" id="KW-0472">Membrane</keyword>
<dbReference type="GO" id="GO:0003954">
    <property type="term" value="F:NADH dehydrogenase activity"/>
    <property type="evidence" value="ECO:0007669"/>
    <property type="project" value="TreeGrafter"/>
</dbReference>
<evidence type="ECO:0000256" key="11">
    <source>
        <dbReference type="ARBA" id="ARBA00023027"/>
    </source>
</evidence>
<feature type="transmembrane region" description="Helical" evidence="16">
    <location>
        <begin position="221"/>
        <end position="242"/>
    </location>
</feature>
<dbReference type="GO" id="GO:0015990">
    <property type="term" value="P:electron transport coupled proton transport"/>
    <property type="evidence" value="ECO:0007669"/>
    <property type="project" value="TreeGrafter"/>
</dbReference>
<evidence type="ECO:0000256" key="1">
    <source>
        <dbReference type="ARBA" id="ARBA00004225"/>
    </source>
</evidence>
<dbReference type="GO" id="GO:0048039">
    <property type="term" value="F:ubiquinone binding"/>
    <property type="evidence" value="ECO:0007669"/>
    <property type="project" value="TreeGrafter"/>
</dbReference>
<feature type="transmembrane region" description="Helical" evidence="16">
    <location>
        <begin position="383"/>
        <end position="410"/>
    </location>
</feature>
<feature type="transmembrane region" description="Helical" evidence="16">
    <location>
        <begin position="346"/>
        <end position="363"/>
    </location>
</feature>
<dbReference type="Pfam" id="PF00361">
    <property type="entry name" value="Proton_antipo_M"/>
    <property type="match status" value="1"/>
</dbReference>
<evidence type="ECO:0000259" key="17">
    <source>
        <dbReference type="Pfam" id="PF00361"/>
    </source>
</evidence>
<evidence type="ECO:0000256" key="12">
    <source>
        <dbReference type="ARBA" id="ARBA00023075"/>
    </source>
</evidence>
<evidence type="ECO:0000256" key="7">
    <source>
        <dbReference type="ARBA" id="ARBA00022692"/>
    </source>
</evidence>
<feature type="domain" description="NADH:quinone oxidoreductase/Mrp antiporter transmembrane" evidence="17">
    <location>
        <begin position="114"/>
        <end position="399"/>
    </location>
</feature>
<dbReference type="GO" id="GO:0042773">
    <property type="term" value="P:ATP synthesis coupled electron transport"/>
    <property type="evidence" value="ECO:0007669"/>
    <property type="project" value="InterPro"/>
</dbReference>
<keyword evidence="9 16" id="KW-0249">Electron transport</keyword>
<feature type="transmembrane region" description="Helical" evidence="16">
    <location>
        <begin position="282"/>
        <end position="299"/>
    </location>
</feature>
<dbReference type="InterPro" id="IPR003918">
    <property type="entry name" value="NADH_UbQ_OxRdtase"/>
</dbReference>
<dbReference type="GO" id="GO:0031966">
    <property type="term" value="C:mitochondrial membrane"/>
    <property type="evidence" value="ECO:0007669"/>
    <property type="project" value="UniProtKB-SubCell"/>
</dbReference>
<dbReference type="PANTHER" id="PTHR43507">
    <property type="entry name" value="NADH-UBIQUINONE OXIDOREDUCTASE CHAIN 4"/>
    <property type="match status" value="1"/>
</dbReference>
<dbReference type="PRINTS" id="PR01437">
    <property type="entry name" value="NUOXDRDTASE4"/>
</dbReference>
<dbReference type="InterPro" id="IPR000260">
    <property type="entry name" value="NADH4_N"/>
</dbReference>
<reference evidence="19" key="1">
    <citation type="journal article" date="2015" name="Genome Biol. Evol.">
        <title>The Utility of Genome Skimming for Phylogenomic Analyses as Demonstrated for Glycerid Relationships (Annelida, Glyceridae).</title>
        <authorList>
            <person name="Richter S."/>
            <person name="Schwarz F."/>
            <person name="Hering L."/>
            <person name="Boggemann M."/>
            <person name="Bleidorn C."/>
        </authorList>
    </citation>
    <scope>NUCLEOTIDE SEQUENCE</scope>
    <source>
        <strain evidence="19">Glytri</strain>
        <tissue evidence="19">Body wall</tissue>
    </source>
</reference>
<comment type="subcellular location">
    <subcellularLocation>
        <location evidence="1 16">Mitochondrion membrane</location>
        <topology evidence="1 16">Multi-pass membrane protein</topology>
    </subcellularLocation>
</comment>
<protein>
    <recommendedName>
        <fullName evidence="4 16">NADH-ubiquinone oxidoreductase chain 4</fullName>
        <ecNumber evidence="3 16">7.1.1.2</ecNumber>
    </recommendedName>
</protein>
<evidence type="ECO:0000256" key="4">
    <source>
        <dbReference type="ARBA" id="ARBA00021006"/>
    </source>
</evidence>
<sequence length="456" mass="51222">MLKQMLKIIIPSISLLLMHKQLKTKWMIASISLMLLTFMCVPLLMYTPTPSLVFVNLHMFSDSLSAPLIMLTLWISAMMIIASQKIIMSNNSFNSFITFVLILNLTLILTFSTPNLILFYIMFELSLIPTLIIIMGWGYQPERLQAGIYLMMYTITASLPLLMSIMMIQSKTACSSMLFMPNDFLSMTMTKTWWLMSIMAFMVKMPMYLTHLWLPKAHVEAPVAGSMILAAVLLKLGSYGLIRMSTLFFWTNKLIAPMFISISLWGATMTSLICLRQTDTKSLIAYSSVGHMAILISGLMTNTLWGWMGVLAMMIAHGLVSSAMFSIANMTYETTHTRSMFLTKGLLNLIPSMSLMWFILTVMNMAGPPSINLMSEILLMSSILYTSTFTVIPVALTSFLATAYSLFLFTTTQHGQPPSSSNPSFYSSIRNMSIISLHSIPVIMLISSPQFITLWL</sequence>
<organism evidence="19">
    <name type="scientific">Glycera tridactyla</name>
    <name type="common">Glycerine worm</name>
    <name type="synonym">Glycera convoluta</name>
    <dbReference type="NCBI Taxonomy" id="104710"/>
    <lineage>
        <taxon>Eukaryota</taxon>
        <taxon>Metazoa</taxon>
        <taxon>Spiralia</taxon>
        <taxon>Lophotrochozoa</taxon>
        <taxon>Annelida</taxon>
        <taxon>Polychaeta</taxon>
        <taxon>Errantia</taxon>
        <taxon>Phyllodocida</taxon>
        <taxon>Glyceridae</taxon>
        <taxon>Glycera</taxon>
    </lineage>
</organism>
<feature type="transmembrane region" description="Helical" evidence="16">
    <location>
        <begin position="431"/>
        <end position="452"/>
    </location>
</feature>
<evidence type="ECO:0000256" key="8">
    <source>
        <dbReference type="ARBA" id="ARBA00022967"/>
    </source>
</evidence>
<dbReference type="EC" id="7.1.1.2" evidence="3 16"/>
<evidence type="ECO:0000256" key="5">
    <source>
        <dbReference type="ARBA" id="ARBA00022448"/>
    </source>
</evidence>
<keyword evidence="12 16" id="KW-0830">Ubiquinone</keyword>
<dbReference type="PANTHER" id="PTHR43507:SF20">
    <property type="entry name" value="NADH-UBIQUINONE OXIDOREDUCTASE CHAIN 4"/>
    <property type="match status" value="1"/>
</dbReference>
<dbReference type="AlphaFoldDB" id="A0A0S3CR33"/>
<feature type="transmembrane region" description="Helical" evidence="16">
    <location>
        <begin position="64"/>
        <end position="81"/>
    </location>
</feature>
<evidence type="ECO:0000256" key="14">
    <source>
        <dbReference type="ARBA" id="ARBA00023136"/>
    </source>
</evidence>
<evidence type="ECO:0000256" key="15">
    <source>
        <dbReference type="ARBA" id="ARBA00049551"/>
    </source>
</evidence>
<gene>
    <name evidence="19" type="primary">nad4</name>
</gene>
<evidence type="ECO:0000256" key="2">
    <source>
        <dbReference type="ARBA" id="ARBA00009025"/>
    </source>
</evidence>
<comment type="catalytic activity">
    <reaction evidence="15 16">
        <text>a ubiquinone + NADH + 5 H(+)(in) = a ubiquinol + NAD(+) + 4 H(+)(out)</text>
        <dbReference type="Rhea" id="RHEA:29091"/>
        <dbReference type="Rhea" id="RHEA-COMP:9565"/>
        <dbReference type="Rhea" id="RHEA-COMP:9566"/>
        <dbReference type="ChEBI" id="CHEBI:15378"/>
        <dbReference type="ChEBI" id="CHEBI:16389"/>
        <dbReference type="ChEBI" id="CHEBI:17976"/>
        <dbReference type="ChEBI" id="CHEBI:57540"/>
        <dbReference type="ChEBI" id="CHEBI:57945"/>
        <dbReference type="EC" id="7.1.1.2"/>
    </reaction>
</comment>
<dbReference type="GO" id="GO:0008137">
    <property type="term" value="F:NADH dehydrogenase (ubiquinone) activity"/>
    <property type="evidence" value="ECO:0007669"/>
    <property type="project" value="UniProtKB-UniRule"/>
</dbReference>
<feature type="transmembrane region" description="Helical" evidence="16">
    <location>
        <begin position="93"/>
        <end position="111"/>
    </location>
</feature>
<name>A0A0S3CR33_GLYTI</name>
<evidence type="ECO:0000313" key="19">
    <source>
        <dbReference type="EMBL" id="ALQ78876.1"/>
    </source>
</evidence>
<evidence type="ECO:0000256" key="13">
    <source>
        <dbReference type="ARBA" id="ARBA00023128"/>
    </source>
</evidence>
<feature type="transmembrane region" description="Helical" evidence="16">
    <location>
        <begin position="117"/>
        <end position="139"/>
    </location>
</feature>
<feature type="transmembrane region" description="Helical" evidence="16">
    <location>
        <begin position="26"/>
        <end position="44"/>
    </location>
</feature>
<keyword evidence="7 16" id="KW-0812">Transmembrane</keyword>
<proteinExistence type="inferred from homology"/>
<evidence type="ECO:0000256" key="3">
    <source>
        <dbReference type="ARBA" id="ARBA00012944"/>
    </source>
</evidence>
<evidence type="ECO:0000256" key="10">
    <source>
        <dbReference type="ARBA" id="ARBA00022989"/>
    </source>
</evidence>
<keyword evidence="10 16" id="KW-1133">Transmembrane helix</keyword>
<keyword evidence="6 16" id="KW-0679">Respiratory chain</keyword>
<keyword evidence="11 16" id="KW-0520">NAD</keyword>
<feature type="transmembrane region" description="Helical" evidence="16">
    <location>
        <begin position="193"/>
        <end position="214"/>
    </location>
</feature>
<dbReference type="Pfam" id="PF01059">
    <property type="entry name" value="Oxidored_q5_N"/>
    <property type="match status" value="1"/>
</dbReference>
<feature type="domain" description="NADH:ubiquinone oxidoreductase chain 4 N-terminal" evidence="18">
    <location>
        <begin position="5"/>
        <end position="110"/>
    </location>
</feature>
<feature type="transmembrane region" description="Helical" evidence="16">
    <location>
        <begin position="146"/>
        <end position="168"/>
    </location>
</feature>
<dbReference type="InterPro" id="IPR001750">
    <property type="entry name" value="ND/Mrp_TM"/>
</dbReference>
<keyword evidence="5 16" id="KW-0813">Transport</keyword>
<geneLocation type="mitochondrion" evidence="19"/>
<evidence type="ECO:0000256" key="6">
    <source>
        <dbReference type="ARBA" id="ARBA00022660"/>
    </source>
</evidence>
<feature type="transmembrane region" description="Helical" evidence="16">
    <location>
        <begin position="254"/>
        <end position="275"/>
    </location>
</feature>
<keyword evidence="13 16" id="KW-0496">Mitochondrion</keyword>
<comment type="function">
    <text evidence="16">Core subunit of the mitochondrial membrane respiratory chain NADH dehydrogenase (Complex I) which catalyzes electron transfer from NADH through the respiratory chain, using ubiquinone as an electron acceptor. Essential for the catalytic activity and assembly of complex I.</text>
</comment>
<evidence type="ECO:0000256" key="16">
    <source>
        <dbReference type="RuleBase" id="RU003297"/>
    </source>
</evidence>
<keyword evidence="8" id="KW-1278">Translocase</keyword>
<accession>A0A0S3CR33</accession>
<evidence type="ECO:0000259" key="18">
    <source>
        <dbReference type="Pfam" id="PF01059"/>
    </source>
</evidence>